<feature type="compositionally biased region" description="Basic and acidic residues" evidence="2">
    <location>
        <begin position="2422"/>
        <end position="2458"/>
    </location>
</feature>
<dbReference type="Pfam" id="PF25281">
    <property type="entry name" value="MBL_MAP1B"/>
    <property type="match status" value="1"/>
</dbReference>
<feature type="compositionally biased region" description="Polar residues" evidence="2">
    <location>
        <begin position="1488"/>
        <end position="1497"/>
    </location>
</feature>
<feature type="region of interest" description="Disordered" evidence="2">
    <location>
        <begin position="1901"/>
        <end position="1941"/>
    </location>
</feature>
<feature type="compositionally biased region" description="Basic and acidic residues" evidence="2">
    <location>
        <begin position="957"/>
        <end position="1001"/>
    </location>
</feature>
<feature type="compositionally biased region" description="Basic and acidic residues" evidence="2">
    <location>
        <begin position="2287"/>
        <end position="2300"/>
    </location>
</feature>
<dbReference type="InterPro" id="IPR057480">
    <property type="entry name" value="MAP1A/B/S-like_MBL"/>
</dbReference>
<feature type="compositionally biased region" description="Basic and acidic residues" evidence="2">
    <location>
        <begin position="919"/>
        <end position="930"/>
    </location>
</feature>
<feature type="compositionally biased region" description="Basic and acidic residues" evidence="2">
    <location>
        <begin position="669"/>
        <end position="724"/>
    </location>
</feature>
<feature type="compositionally biased region" description="Basic and acidic residues" evidence="2">
    <location>
        <begin position="818"/>
        <end position="834"/>
    </location>
</feature>
<dbReference type="PANTHER" id="PTHR13843:SF6">
    <property type="entry name" value="MICROTUBULE-ASSOCIATED PROTEIN 1A"/>
    <property type="match status" value="1"/>
</dbReference>
<feature type="compositionally biased region" description="Low complexity" evidence="2">
    <location>
        <begin position="1623"/>
        <end position="1633"/>
    </location>
</feature>
<feature type="region of interest" description="Disordered" evidence="2">
    <location>
        <begin position="2226"/>
        <end position="2647"/>
    </location>
</feature>
<feature type="compositionally biased region" description="Low complexity" evidence="2">
    <location>
        <begin position="1653"/>
        <end position="1667"/>
    </location>
</feature>
<feature type="compositionally biased region" description="Pro residues" evidence="2">
    <location>
        <begin position="2895"/>
        <end position="2911"/>
    </location>
</feature>
<dbReference type="Pfam" id="PF23415">
    <property type="entry name" value="MAPB1_N"/>
    <property type="match status" value="2"/>
</dbReference>
<feature type="compositionally biased region" description="Basic and acidic residues" evidence="2">
    <location>
        <begin position="1465"/>
        <end position="1480"/>
    </location>
</feature>
<feature type="compositionally biased region" description="Polar residues" evidence="2">
    <location>
        <begin position="2593"/>
        <end position="2604"/>
    </location>
</feature>
<sequence>METGAGPGRPHGVAMETTLGLGLRSPGELLPQKPAEPLCEAGAAVAAARWDLQKHSLLIVIGDIGTESQLKAVRAHLEQGILSWNIDLSSFDLNQQLRLFITRHLAHFSSEVKGWAIIPITYPQALGQNAKKADKNVSYRDRERILALDGKKVGESVDTEAPISLFLDTLLAEKPRAEASQEGEREVKIIIPGALSPAESPIPRQHQELSQRTLCHQSEILETIILVNPSADSISSEVHHLLSSPSAHKLLILSGQSLEPGGDLILQSGTYSYENFAQVLHNPEIAQLLSNRDPGIQAFLTVSCLGEGDWSHLGLSSSQETLHLRLNPEPTLPIMDGVAEFSEYVSETVDVPSPFDLLEPPTSGGFLKLSKPCCYIFPGGRGDSALFAVNGFNILVDGGSDRKSCFWKLVRHLDRIDSVLLTHIGADNLPGINGLLQRKVAELEEEQSQGSSSYSDWVKNLISPELGVVFFNVPDKLRLPDASRKAKRSIEEACLTLQHLNRLGIQAEPLYRVVSNTIEPLTLFHKMGVGRLDMYVLNPVKDSKEMQFLMQKWAGNSKAKTGIVLANGKEAEISVPYLTSITALVVWLPANPTEKIVRVLFPGNAPQNKILEGLEKLRHLDFLRYPVATQKDLAAGAVPTNLKPSKIKQRADSKESLKATTKTPVSKLAKREEVVEEGAKEARSELAKELAKTEKKAKESSEKPPEKPAKPERMRTESSEALKAEKRKLIKDKVGKKHLKEKISKLEEKKDKEKKEIKKERKELKKDEGRKEEKKDAKKEEKRKDTKPEVKKISKPDLKPFTPEVRKTLYKAKAPGRVKIDRSRAARGEKELSSEPRTPPAQKGAVPLPTVSGHRELVLSSPEDLTQDFEEMKREERGLLVEQRDMGLRDKPFPLDIAEEGRPSTAIQGTPPSVPGLGQEEHVMTDKEVVPEVPEEQGSKDRGLDSGAETEEEKDTGEDKKQREAQKLPDRTEVREESEPEIKEDVIEKAELEEMEEVHPSDEEEEDETKAEGFYQKHMQEALKVTPRSREAFGGRELGFQGKAPEKETSSFLSSLTTPAGATEHVSYIQDETIPGYSETEQTISDEEIHDEPEERPAPPRFHTSTYDLPGPESAGPFEASQPADSAVPATSGKGYGAPETELTYPTNIVAAPLAEEEHVSSATSITECDKLSSFATSVAEDQSVASLTAPQTEETGKSSLLLDTVTSIPSSRTEATQGLDYVPSAGTISPTSSLEEDKGFKSPPCEELSVTGESEKRGEIIGKDLSGERAVEEEEEEMTNVQMSEKLCSQYGTPVFSVPGHALHPGEPTLGEAEERCLSPDDSTVKMASPPPSGPPSATHTPFHQSPVEEKSEPQDFQEADSWGDTKRTPGVGKEDAVKESVEPEPEEGTLEKEEKVHLPRSPQAQEVPVSIDEGHTGCTIQLLPEQDKAIVFETMGAGEPTGPILGAEALPGGLRVSPQEACKPQKDEMLRYPDRSLSPEDAESLSVLSVASPDTANKEPSPKSPCGLTEQYLHKDRWPEVSPEDTQSLSLSEESPSKETSLDVSSKQLSPESLGTLQFGELNLGKEERGHLMQAEDTSYHTAPMSVPELHASTVSPSTDGMTRYSAQTDITDESLDRKSPASSLSHSTLSGDGKHLPGAIMSPGEHILTPDSSFSKSPESLSSPAMEDIAIEWEDKVPRLKDRTSEWKKESEPKDEVLQQQDNTLEHKDMIESKDTGIHEKDEALDAKYKAVKQQDKALEQKGRDLEQKDISLEQKDKALEPKDKDLEEKGKALEQKDKIPEKKDKAFEQKDTALGQKDKALEPKDKDLEQKDKVPEQKDKIPEEKDKALDRKVRNAEHEAPEDKVAEMKGRDLEQTDKAPEQKHWAQEQKDRASEKKDQALEQKYWALGQKDEALEQNVKTLEEKDQTQKQESLVQEDKTRKPKEKMLEEKSPEKVKAVEEKLEALLEKTKALGLQESLMQEGKAREQEEKYWREPDVVQEWRETSPIREEPVGEQKDPVPAWKDTSPEQDNRYWRGREDVALEQDTYWRELSCERKVWFPHELDSQGAHPRYTEERESTFLDEGPDDEQEVPPQKHTTQSPWASDFKDFQESSAQKGLEVERWLAESPVGLPPEEEDKLTPSPFEIISPPASPPEMVGQRVLSAPGQDSAIPDPKLMPPMKNEPTTPSWLADIPPWVPKDRPLPPAPLSPAPGPPTPAPDPHTPAPFSWATAEYDSVVAAVQEGAAELEGGPYSPLGKDYRKAEGEQEEEGRAGAPDSSSHSSKVPEASISHTTMEPEQTEPEQREPTPYPDERSFQYADIYEQMMLTGLGPACPTREPPLGAAGDWPPCLSTKEEAAGRNTSAEKELSSPISPRSLQSDTPTFSYAALAGPTVPPRSEPGPSVEPSLTPPAVPPRAPILSKGPSPPLNGNILSCSPDRRSPSPKESGRSHWDDSTSDSEVEKGAREQPEKEAQSPSPPHSIPMGPATLWPETEAHISPPLDSHLGPARPSLDFPASAFGFSSLQPAPTQLPSPAEPRSAPCGSLAFSGDRALVLAPGPPTRTRHDEYLEVTKAPSLDSSLPQLPSPSSPEAPLLSNLPRPASPALSDGSSSEATTPVISSVAERFSPGLEAAEQESGELDPGMEPATHSLWDLNPLSSAPPASLDLVLAPAPSLPADMGDGTLLHHLECSVAAMEKPSPSQGPSGDCAANGLTETSPNPLGPAPAKSEKKEAEACPAWERGAWPEGAERSSSSDTLLSPEQPLYSGGGSGDPPSSTSPEVEAGPQGCAAEPRPHREELSPSFLNPLLPPSTDDSDLSTEEARLVGRGGRRQAGGSGTTGGPCPVADETPPTSASDSGSSQSDSDVPPETEECPSITAEAALDSDEDGDFLPVDKAGGVSGIHHPRPGHDPPPLPQPDPRPSPPRPDVCMADPEGLSSESGRVERLREKEKVQGRVGRRAPGRAKPASPARRLDLRGKRSPTPGKGPADRASRAPPRPRSTPSQVTPAEEKDGHSPMSKGLVNGLKAGPMALSSKGGSGAPVYVDLAYIPNHCSGKTADLDFFRRVRASYYVVSGNDPANGEPSRAVLDALLEGKAQWGENLQVTLIPTHDTEVTREWYQQTHEQQQQLNVLVLASSSTVVMQDESFPACKIEF</sequence>
<feature type="region of interest" description="Disordered" evidence="2">
    <location>
        <begin position="1987"/>
        <end position="2022"/>
    </location>
</feature>
<feature type="compositionally biased region" description="Polar residues" evidence="2">
    <location>
        <begin position="1595"/>
        <end position="1612"/>
    </location>
</feature>
<feature type="compositionally biased region" description="Basic and acidic residues" evidence="2">
    <location>
        <begin position="1707"/>
        <end position="1885"/>
    </location>
</feature>
<feature type="compositionally biased region" description="Basic and acidic residues" evidence="2">
    <location>
        <begin position="2338"/>
        <end position="2353"/>
    </location>
</feature>
<feature type="region of interest" description="Disordered" evidence="2">
    <location>
        <begin position="2047"/>
        <end position="2214"/>
    </location>
</feature>
<feature type="compositionally biased region" description="Basic and acidic residues" evidence="2">
    <location>
        <begin position="2926"/>
        <end position="2938"/>
    </location>
</feature>
<feature type="compositionally biased region" description="Polar residues" evidence="2">
    <location>
        <begin position="1181"/>
        <end position="1194"/>
    </location>
</feature>
<reference evidence="5 6" key="1">
    <citation type="submission" date="2023-05" db="EMBL/GenBank/DDBJ databases">
        <title>B98-5 Cell Line De Novo Hybrid Assembly: An Optical Mapping Approach.</title>
        <authorList>
            <person name="Kananen K."/>
            <person name="Auerbach J.A."/>
            <person name="Kautto E."/>
            <person name="Blachly J.S."/>
        </authorList>
    </citation>
    <scope>NUCLEOTIDE SEQUENCE [LARGE SCALE GENOMIC DNA]</scope>
    <source>
        <strain evidence="5">B95-8</strain>
        <tissue evidence="5">Cell line</tissue>
    </source>
</reference>
<feature type="compositionally biased region" description="Basic and acidic residues" evidence="2">
    <location>
        <begin position="1920"/>
        <end position="1941"/>
    </location>
</feature>
<keyword evidence="1" id="KW-0493">Microtubule</keyword>
<name>A0ABQ9V2M4_SAGOE</name>
<accession>A0ABQ9V2M4</accession>
<feature type="region of interest" description="Disordered" evidence="2">
    <location>
        <begin position="1025"/>
        <end position="1140"/>
    </location>
</feature>
<feature type="compositionally biased region" description="Basic and acidic residues" evidence="2">
    <location>
        <begin position="2010"/>
        <end position="2022"/>
    </location>
</feature>
<feature type="compositionally biased region" description="Polar residues" evidence="2">
    <location>
        <begin position="2735"/>
        <end position="2744"/>
    </location>
</feature>
<dbReference type="InterPro" id="IPR036866">
    <property type="entry name" value="RibonucZ/Hydroxyglut_hydro"/>
</dbReference>
<dbReference type="EMBL" id="JASSZA010000008">
    <property type="protein sequence ID" value="KAK2103624.1"/>
    <property type="molecule type" value="Genomic_DNA"/>
</dbReference>
<feature type="domain" description="Microtubule-associated protein 1B/S N-terminal" evidence="3">
    <location>
        <begin position="210"/>
        <end position="347"/>
    </location>
</feature>
<feature type="compositionally biased region" description="Low complexity" evidence="2">
    <location>
        <begin position="2838"/>
        <end position="2850"/>
    </location>
</feature>
<evidence type="ECO:0000313" key="5">
    <source>
        <dbReference type="EMBL" id="KAK2103624.1"/>
    </source>
</evidence>
<feature type="compositionally biased region" description="Pro residues" evidence="2">
    <location>
        <begin position="2188"/>
        <end position="2209"/>
    </location>
</feature>
<feature type="region of interest" description="Disordered" evidence="2">
    <location>
        <begin position="1444"/>
        <end position="1885"/>
    </location>
</feature>
<feature type="compositionally biased region" description="Pro residues" evidence="2">
    <location>
        <begin position="2393"/>
        <end position="2402"/>
    </location>
</feature>
<protein>
    <submittedName>
        <fullName evidence="5">Microtubule-associated protein 1A</fullName>
    </submittedName>
</protein>
<feature type="compositionally biased region" description="Basic and acidic residues" evidence="2">
    <location>
        <begin position="1254"/>
        <end position="1271"/>
    </location>
</feature>
<comment type="caution">
    <text evidence="5">The sequence shown here is derived from an EMBL/GenBank/DDBJ whole genome shotgun (WGS) entry which is preliminary data.</text>
</comment>
<feature type="compositionally biased region" description="Basic and acidic residues" evidence="2">
    <location>
        <begin position="741"/>
        <end position="798"/>
    </location>
</feature>
<feature type="compositionally biased region" description="Polar residues" evidence="2">
    <location>
        <begin position="1545"/>
        <end position="1558"/>
    </location>
</feature>
<feature type="region of interest" description="Disordered" evidence="2">
    <location>
        <begin position="1181"/>
        <end position="1415"/>
    </location>
</feature>
<feature type="domain" description="Microtubule-associated protein 1B/S N-terminal" evidence="3">
    <location>
        <begin position="57"/>
        <end position="115"/>
    </location>
</feature>
<dbReference type="SUPFAM" id="SSF56281">
    <property type="entry name" value="Metallo-hydrolase/oxidoreductase"/>
    <property type="match status" value="1"/>
</dbReference>
<feature type="compositionally biased region" description="Basic and acidic residues" evidence="2">
    <location>
        <begin position="1365"/>
        <end position="1383"/>
    </location>
</feature>
<feature type="domain" description="Microtubule-associated protein 1A/B/S-like MBL-like" evidence="4">
    <location>
        <begin position="352"/>
        <end position="635"/>
    </location>
</feature>
<organism evidence="5 6">
    <name type="scientific">Saguinus oedipus</name>
    <name type="common">Cotton-top tamarin</name>
    <name type="synonym">Oedipomidas oedipus</name>
    <dbReference type="NCBI Taxonomy" id="9490"/>
    <lineage>
        <taxon>Eukaryota</taxon>
        <taxon>Metazoa</taxon>
        <taxon>Chordata</taxon>
        <taxon>Craniata</taxon>
        <taxon>Vertebrata</taxon>
        <taxon>Euteleostomi</taxon>
        <taxon>Mammalia</taxon>
        <taxon>Eutheria</taxon>
        <taxon>Euarchontoglires</taxon>
        <taxon>Primates</taxon>
        <taxon>Haplorrhini</taxon>
        <taxon>Platyrrhini</taxon>
        <taxon>Cebidae</taxon>
        <taxon>Callitrichinae</taxon>
        <taxon>Saguinus</taxon>
    </lineage>
</organism>
<feature type="region of interest" description="Disordered" evidence="2">
    <location>
        <begin position="644"/>
        <end position="867"/>
    </location>
</feature>
<evidence type="ECO:0000256" key="1">
    <source>
        <dbReference type="ARBA" id="ARBA00022701"/>
    </source>
</evidence>
<evidence type="ECO:0000259" key="3">
    <source>
        <dbReference type="Pfam" id="PF23415"/>
    </source>
</evidence>
<dbReference type="PANTHER" id="PTHR13843">
    <property type="entry name" value="MICROTUBULE-ASSOCIATED PROTEIN"/>
    <property type="match status" value="1"/>
</dbReference>
<gene>
    <name evidence="5" type="primary">MAP1A</name>
    <name evidence="5" type="ORF">P7K49_017480</name>
</gene>
<feature type="compositionally biased region" description="Polar residues" evidence="2">
    <location>
        <begin position="2355"/>
        <end position="2369"/>
    </location>
</feature>
<proteinExistence type="predicted"/>
<feature type="compositionally biased region" description="Gly residues" evidence="2">
    <location>
        <begin position="2816"/>
        <end position="2825"/>
    </location>
</feature>
<feature type="region of interest" description="Disordered" evidence="2">
    <location>
        <begin position="893"/>
        <end position="1012"/>
    </location>
</feature>
<evidence type="ECO:0000256" key="2">
    <source>
        <dbReference type="SAM" id="MobiDB-lite"/>
    </source>
</evidence>
<keyword evidence="6" id="KW-1185">Reference proteome</keyword>
<dbReference type="Proteomes" id="UP001266305">
    <property type="component" value="Unassembled WGS sequence"/>
</dbReference>
<feature type="compositionally biased region" description="Polar residues" evidence="2">
    <location>
        <begin position="1205"/>
        <end position="1217"/>
    </location>
</feature>
<evidence type="ECO:0000313" key="6">
    <source>
        <dbReference type="Proteomes" id="UP001266305"/>
    </source>
</evidence>
<dbReference type="InterPro" id="IPR056617">
    <property type="entry name" value="MAP1B/S_N"/>
</dbReference>
<feature type="compositionally biased region" description="Basic and acidic residues" evidence="2">
    <location>
        <begin position="1676"/>
        <end position="1700"/>
    </location>
</feature>
<feature type="compositionally biased region" description="Basic residues" evidence="2">
    <location>
        <begin position="725"/>
        <end position="740"/>
    </location>
</feature>
<evidence type="ECO:0000259" key="4">
    <source>
        <dbReference type="Pfam" id="PF25281"/>
    </source>
</evidence>
<feature type="compositionally biased region" description="Polar residues" evidence="2">
    <location>
        <begin position="1050"/>
        <end position="1060"/>
    </location>
</feature>
<feature type="region of interest" description="Disordered" evidence="2">
    <location>
        <begin position="2680"/>
        <end position="3009"/>
    </location>
</feature>
<feature type="compositionally biased region" description="Basic and acidic residues" evidence="2">
    <location>
        <begin position="1987"/>
        <end position="2002"/>
    </location>
</feature>
<dbReference type="InterPro" id="IPR026074">
    <property type="entry name" value="MAP1"/>
</dbReference>